<dbReference type="PANTHER" id="PTHR35486">
    <property type="entry name" value="EXPRESSED PROTEIN"/>
    <property type="match status" value="1"/>
</dbReference>
<dbReference type="OrthoDB" id="688025at2759"/>
<feature type="compositionally biased region" description="Pro residues" evidence="1">
    <location>
        <begin position="44"/>
        <end position="59"/>
    </location>
</feature>
<reference evidence="2" key="1">
    <citation type="submission" date="2022-05" db="EMBL/GenBank/DDBJ databases">
        <title>The Musa troglodytarum L. genome provides insights into the mechanism of non-climacteric behaviour and enrichment of carotenoids.</title>
        <authorList>
            <person name="Wang J."/>
        </authorList>
    </citation>
    <scope>NUCLEOTIDE SEQUENCE</scope>
    <source>
        <tissue evidence="2">Leaf</tissue>
    </source>
</reference>
<dbReference type="AlphaFoldDB" id="A0A9E7JKQ7"/>
<feature type="region of interest" description="Disordered" evidence="1">
    <location>
        <begin position="117"/>
        <end position="218"/>
    </location>
</feature>
<feature type="compositionally biased region" description="Low complexity" evidence="1">
    <location>
        <begin position="182"/>
        <end position="193"/>
    </location>
</feature>
<protein>
    <submittedName>
        <fullName evidence="2">Transposon protein</fullName>
    </submittedName>
</protein>
<evidence type="ECO:0000313" key="3">
    <source>
        <dbReference type="Proteomes" id="UP001055439"/>
    </source>
</evidence>
<dbReference type="PANTHER" id="PTHR35486:SF1">
    <property type="entry name" value="OS02G0689500 PROTEIN"/>
    <property type="match status" value="1"/>
</dbReference>
<feature type="compositionally biased region" description="Acidic residues" evidence="1">
    <location>
        <begin position="448"/>
        <end position="461"/>
    </location>
</feature>
<dbReference type="EMBL" id="CP097503">
    <property type="protein sequence ID" value="URD84299.1"/>
    <property type="molecule type" value="Genomic_DNA"/>
</dbReference>
<dbReference type="Proteomes" id="UP001055439">
    <property type="component" value="Chromosome 10"/>
</dbReference>
<keyword evidence="3" id="KW-1185">Reference proteome</keyword>
<organism evidence="2 3">
    <name type="scientific">Musa troglodytarum</name>
    <name type="common">fe'i banana</name>
    <dbReference type="NCBI Taxonomy" id="320322"/>
    <lineage>
        <taxon>Eukaryota</taxon>
        <taxon>Viridiplantae</taxon>
        <taxon>Streptophyta</taxon>
        <taxon>Embryophyta</taxon>
        <taxon>Tracheophyta</taxon>
        <taxon>Spermatophyta</taxon>
        <taxon>Magnoliopsida</taxon>
        <taxon>Liliopsida</taxon>
        <taxon>Zingiberales</taxon>
        <taxon>Musaceae</taxon>
        <taxon>Musa</taxon>
    </lineage>
</organism>
<evidence type="ECO:0000313" key="2">
    <source>
        <dbReference type="EMBL" id="URD84299.1"/>
    </source>
</evidence>
<feature type="region of interest" description="Disordered" evidence="1">
    <location>
        <begin position="394"/>
        <end position="471"/>
    </location>
</feature>
<proteinExistence type="predicted"/>
<gene>
    <name evidence="2" type="ORF">MUK42_02973</name>
</gene>
<sequence>MKCRHHSHESGAGVCASCLRERLLALGAARADHSPHGSLSHSPSPSPSSPPPQPLPLPLPSSASPLPCRRRSDASASAACGRPHLSSGNHEAGPSSSVGRRSGSAKFSILSTLFGHHHRRSEEATMPDQRAQRSPRSIHWLQGLINGRPKKKKMSRPLSADDAVTAASNPRRFSRDRCRGLSPESEGSAPESGYNTESPVAGWWRPTPSPMRRETAEHQHHGRGLAGFAVCLSPLVRPGGPSRKRFQGPGLALCGEFPSPRHHLQAAPVEPALCPNRSRKLAHLDATHFRPRKCAKRLRTRELHEFSSHQHEEEGVVAVLLHHLSGSFRAARRGKERRCEHGTGDVVVLRDEELRRPPQRLDDVVEEHRAGLERVLHGGAGGFALQGQQFGGGARDVGVGEVEGDEGEGGEVSGVASGDGLQSRDAEGGVERLIAGLPHGLGHGGGEAWEEEEGEEEEEEAGQMRWMQHPSPSSRFLEQIMGWRRRRDRIAVYL</sequence>
<evidence type="ECO:0000256" key="1">
    <source>
        <dbReference type="SAM" id="MobiDB-lite"/>
    </source>
</evidence>
<accession>A0A9E7JKQ7</accession>
<feature type="region of interest" description="Disordered" evidence="1">
    <location>
        <begin position="30"/>
        <end position="103"/>
    </location>
</feature>
<name>A0A9E7JKQ7_9LILI</name>